<dbReference type="Gene3D" id="3.30.565.10">
    <property type="entry name" value="Histidine kinase-like ATPase, C-terminal domain"/>
    <property type="match status" value="1"/>
</dbReference>
<dbReference type="GO" id="GO:0006355">
    <property type="term" value="P:regulation of DNA-templated transcription"/>
    <property type="evidence" value="ECO:0007669"/>
    <property type="project" value="InterPro"/>
</dbReference>
<feature type="domain" description="PAS" evidence="9">
    <location>
        <begin position="45"/>
        <end position="91"/>
    </location>
</feature>
<dbReference type="InterPro" id="IPR000014">
    <property type="entry name" value="PAS"/>
</dbReference>
<dbReference type="InterPro" id="IPR036890">
    <property type="entry name" value="HATPase_C_sf"/>
</dbReference>
<dbReference type="SMART" id="SM00388">
    <property type="entry name" value="HisKA"/>
    <property type="match status" value="1"/>
</dbReference>
<comment type="catalytic activity">
    <reaction evidence="1">
        <text>ATP + protein L-histidine = ADP + protein N-phospho-L-histidine.</text>
        <dbReference type="EC" id="2.7.13.3"/>
    </reaction>
</comment>
<sequence>MIQCPDSTFKNLLLFSKPLFNENQNLTGAHSILIDISGQVVNEIKQTTLSAIVESSDDAIISKDLRGKITSWNKGAEMIFGFTEKETLGKSITMLIPMERLKEEKQAMLSAIVNSSEDAIISKDLTGKITSWNKGAEIIFGFTEKETLGKSITILIPKDRLKEEKHIIDNIKKGKKVDHFETVRKTKDGRLIPLSITVSPVKDFLGNIVGASKVARDISARIQAEAEINQHNSNLEILNSIGKSISENLDVQGVLQRVTDATTKLTGASYGAFFYNDYQENGESFKLYTLSGAARESFEKLGMPRHTALFAPTFADKEVVRIDDILLDPRYGKNFPQAGMPAAHLPVRSYLAVPVVSKTGEVIGGLLFGHPEPGIFTASHEDIVINIAAQAAVSLDNSKLFEQVKNLSDRKDEFIALASHELKTPLTTIKGYLQVLAKKEKDSLSELFISKSLNQVNKLNNLVDDLLNMSRIEAGKMEFNLEVFDLSELLREIAETFLYSHTSHSVLLKIDDYPVMVNCDRPRIEQAIINLLSNAIKYSPGAEKVYMGLNIQDRFASVYIRDEGTGLTREQQRQLFTRFYRAENTKGISGLGLGLYLTRQIIENHNGEVGVKSKYGEGSEFFFTLPLEENLNTSTPRK</sequence>
<dbReference type="GO" id="GO:0009927">
    <property type="term" value="F:histidine phosphotransfer kinase activity"/>
    <property type="evidence" value="ECO:0007669"/>
    <property type="project" value="TreeGrafter"/>
</dbReference>
<dbReference type="InterPro" id="IPR004358">
    <property type="entry name" value="Sig_transdc_His_kin-like_C"/>
</dbReference>
<dbReference type="SMART" id="SM00086">
    <property type="entry name" value="PAC"/>
    <property type="match status" value="2"/>
</dbReference>
<dbReference type="EC" id="2.7.13.3" evidence="2"/>
<evidence type="ECO:0000256" key="4">
    <source>
        <dbReference type="ARBA" id="ARBA00022679"/>
    </source>
</evidence>
<feature type="domain" description="PAS" evidence="9">
    <location>
        <begin position="105"/>
        <end position="174"/>
    </location>
</feature>
<dbReference type="InterPro" id="IPR005467">
    <property type="entry name" value="His_kinase_dom"/>
</dbReference>
<dbReference type="Pfam" id="PF02518">
    <property type="entry name" value="HATPase_c"/>
    <property type="match status" value="1"/>
</dbReference>
<name>A0A5B8YP54_9FLAO</name>
<dbReference type="InterPro" id="IPR003018">
    <property type="entry name" value="GAF"/>
</dbReference>
<dbReference type="InterPro" id="IPR003594">
    <property type="entry name" value="HATPase_dom"/>
</dbReference>
<keyword evidence="3" id="KW-0597">Phosphoprotein</keyword>
<dbReference type="InterPro" id="IPR035965">
    <property type="entry name" value="PAS-like_dom_sf"/>
</dbReference>
<dbReference type="PANTHER" id="PTHR43047:SF72">
    <property type="entry name" value="OSMOSENSING HISTIDINE PROTEIN KINASE SLN1"/>
    <property type="match status" value="1"/>
</dbReference>
<dbReference type="GO" id="GO:0005886">
    <property type="term" value="C:plasma membrane"/>
    <property type="evidence" value="ECO:0007669"/>
    <property type="project" value="TreeGrafter"/>
</dbReference>
<dbReference type="PANTHER" id="PTHR43047">
    <property type="entry name" value="TWO-COMPONENT HISTIDINE PROTEIN KINASE"/>
    <property type="match status" value="1"/>
</dbReference>
<evidence type="ECO:0000256" key="7">
    <source>
        <dbReference type="ARBA" id="ARBA00023136"/>
    </source>
</evidence>
<dbReference type="NCBIfam" id="TIGR00229">
    <property type="entry name" value="sensory_box"/>
    <property type="match status" value="2"/>
</dbReference>
<dbReference type="OrthoDB" id="9808408at2"/>
<dbReference type="PROSITE" id="PS50113">
    <property type="entry name" value="PAC"/>
    <property type="match status" value="1"/>
</dbReference>
<dbReference type="SUPFAM" id="SSF55874">
    <property type="entry name" value="ATPase domain of HSP90 chaperone/DNA topoisomerase II/histidine kinase"/>
    <property type="match status" value="1"/>
</dbReference>
<dbReference type="Proteomes" id="UP000321954">
    <property type="component" value="Chromosome"/>
</dbReference>
<dbReference type="Pfam" id="PF13185">
    <property type="entry name" value="GAF_2"/>
    <property type="match status" value="1"/>
</dbReference>
<dbReference type="Gene3D" id="1.10.287.130">
    <property type="match status" value="1"/>
</dbReference>
<dbReference type="SMART" id="SM00065">
    <property type="entry name" value="GAF"/>
    <property type="match status" value="1"/>
</dbReference>
<dbReference type="GO" id="GO:0000155">
    <property type="term" value="F:phosphorelay sensor kinase activity"/>
    <property type="evidence" value="ECO:0007669"/>
    <property type="project" value="InterPro"/>
</dbReference>
<dbReference type="CDD" id="cd00082">
    <property type="entry name" value="HisKA"/>
    <property type="match status" value="1"/>
</dbReference>
<accession>A0A5B8YP54</accession>
<dbReference type="CDD" id="cd00130">
    <property type="entry name" value="PAS"/>
    <property type="match status" value="2"/>
</dbReference>
<dbReference type="Gene3D" id="3.30.450.20">
    <property type="entry name" value="PAS domain"/>
    <property type="match status" value="2"/>
</dbReference>
<gene>
    <name evidence="11" type="ORF">FK178_02460</name>
</gene>
<dbReference type="InterPro" id="IPR000700">
    <property type="entry name" value="PAS-assoc_C"/>
</dbReference>
<evidence type="ECO:0000313" key="12">
    <source>
        <dbReference type="Proteomes" id="UP000321954"/>
    </source>
</evidence>
<proteinExistence type="predicted"/>
<dbReference type="Gene3D" id="3.30.450.40">
    <property type="match status" value="1"/>
</dbReference>
<keyword evidence="7" id="KW-0472">Membrane</keyword>
<evidence type="ECO:0000256" key="5">
    <source>
        <dbReference type="ARBA" id="ARBA00022777"/>
    </source>
</evidence>
<evidence type="ECO:0000256" key="2">
    <source>
        <dbReference type="ARBA" id="ARBA00012438"/>
    </source>
</evidence>
<keyword evidence="12" id="KW-1185">Reference proteome</keyword>
<evidence type="ECO:0000256" key="1">
    <source>
        <dbReference type="ARBA" id="ARBA00000085"/>
    </source>
</evidence>
<dbReference type="PROSITE" id="PS50112">
    <property type="entry name" value="PAS"/>
    <property type="match status" value="2"/>
</dbReference>
<keyword evidence="4" id="KW-0808">Transferase</keyword>
<protein>
    <recommendedName>
        <fullName evidence="2">histidine kinase</fullName>
        <ecNumber evidence="2">2.7.13.3</ecNumber>
    </recommendedName>
</protein>
<dbReference type="FunFam" id="1.10.287.130:FF:000001">
    <property type="entry name" value="Two-component sensor histidine kinase"/>
    <property type="match status" value="1"/>
</dbReference>
<dbReference type="FunFam" id="3.30.565.10:FF:000006">
    <property type="entry name" value="Sensor histidine kinase WalK"/>
    <property type="match status" value="1"/>
</dbReference>
<dbReference type="InterPro" id="IPR001610">
    <property type="entry name" value="PAC"/>
</dbReference>
<organism evidence="11 12">
    <name type="scientific">Antarcticibacterium arcticum</name>
    <dbReference type="NCBI Taxonomy" id="2585771"/>
    <lineage>
        <taxon>Bacteria</taxon>
        <taxon>Pseudomonadati</taxon>
        <taxon>Bacteroidota</taxon>
        <taxon>Flavobacteriia</taxon>
        <taxon>Flavobacteriales</taxon>
        <taxon>Flavobacteriaceae</taxon>
        <taxon>Antarcticibacterium</taxon>
    </lineage>
</organism>
<evidence type="ECO:0000256" key="3">
    <source>
        <dbReference type="ARBA" id="ARBA00022553"/>
    </source>
</evidence>
<dbReference type="Pfam" id="PF00989">
    <property type="entry name" value="PAS"/>
    <property type="match status" value="2"/>
</dbReference>
<dbReference type="KEGG" id="anp:FK178_02460"/>
<dbReference type="InterPro" id="IPR003661">
    <property type="entry name" value="HisK_dim/P_dom"/>
</dbReference>
<dbReference type="SUPFAM" id="SSF55785">
    <property type="entry name" value="PYP-like sensor domain (PAS domain)"/>
    <property type="match status" value="2"/>
</dbReference>
<dbReference type="AlphaFoldDB" id="A0A5B8YP54"/>
<dbReference type="PRINTS" id="PR00344">
    <property type="entry name" value="BCTRLSENSOR"/>
</dbReference>
<keyword evidence="5" id="KW-0418">Kinase</keyword>
<evidence type="ECO:0000313" key="11">
    <source>
        <dbReference type="EMBL" id="QED39048.1"/>
    </source>
</evidence>
<dbReference type="EMBL" id="CP042476">
    <property type="protein sequence ID" value="QED39048.1"/>
    <property type="molecule type" value="Genomic_DNA"/>
</dbReference>
<keyword evidence="6" id="KW-0902">Two-component regulatory system</keyword>
<feature type="domain" description="Histidine kinase" evidence="8">
    <location>
        <begin position="417"/>
        <end position="629"/>
    </location>
</feature>
<dbReference type="SMART" id="SM00387">
    <property type="entry name" value="HATPase_c"/>
    <property type="match status" value="1"/>
</dbReference>
<dbReference type="CDD" id="cd00075">
    <property type="entry name" value="HATPase"/>
    <property type="match status" value="1"/>
</dbReference>
<dbReference type="Pfam" id="PF00512">
    <property type="entry name" value="HisKA"/>
    <property type="match status" value="1"/>
</dbReference>
<feature type="domain" description="PAC" evidence="10">
    <location>
        <begin position="176"/>
        <end position="230"/>
    </location>
</feature>
<dbReference type="SUPFAM" id="SSF55781">
    <property type="entry name" value="GAF domain-like"/>
    <property type="match status" value="1"/>
</dbReference>
<dbReference type="InterPro" id="IPR029016">
    <property type="entry name" value="GAF-like_dom_sf"/>
</dbReference>
<evidence type="ECO:0000259" key="10">
    <source>
        <dbReference type="PROSITE" id="PS50113"/>
    </source>
</evidence>
<evidence type="ECO:0000256" key="6">
    <source>
        <dbReference type="ARBA" id="ARBA00023012"/>
    </source>
</evidence>
<dbReference type="SUPFAM" id="SSF47384">
    <property type="entry name" value="Homodimeric domain of signal transducing histidine kinase"/>
    <property type="match status" value="1"/>
</dbReference>
<reference evidence="11 12" key="1">
    <citation type="submission" date="2019-08" db="EMBL/GenBank/DDBJ databases">
        <title>Antarcticibacterium arcticum sp. nov., a bacterium isolated from marine sediment of the Canadian Beaufort Sea.</title>
        <authorList>
            <person name="Lee Y.M."/>
            <person name="Baek K."/>
            <person name="Lee D.-H."/>
            <person name="Shin S.C."/>
            <person name="Jin Y.K."/>
            <person name="Park Y."/>
        </authorList>
    </citation>
    <scope>NUCLEOTIDE SEQUENCE [LARGE SCALE GENOMIC DNA]</scope>
    <source>
        <strain evidence="11 12">PAMC 28998</strain>
    </source>
</reference>
<dbReference type="InterPro" id="IPR036097">
    <property type="entry name" value="HisK_dim/P_sf"/>
</dbReference>
<dbReference type="InterPro" id="IPR013767">
    <property type="entry name" value="PAS_fold"/>
</dbReference>
<evidence type="ECO:0000259" key="9">
    <source>
        <dbReference type="PROSITE" id="PS50112"/>
    </source>
</evidence>
<dbReference type="PROSITE" id="PS50109">
    <property type="entry name" value="HIS_KIN"/>
    <property type="match status" value="1"/>
</dbReference>
<evidence type="ECO:0000259" key="8">
    <source>
        <dbReference type="PROSITE" id="PS50109"/>
    </source>
</evidence>
<dbReference type="SMART" id="SM00091">
    <property type="entry name" value="PAS"/>
    <property type="match status" value="2"/>
</dbReference>